<dbReference type="Proteomes" id="UP000265520">
    <property type="component" value="Unassembled WGS sequence"/>
</dbReference>
<evidence type="ECO:0000256" key="1">
    <source>
        <dbReference type="SAM" id="MobiDB-lite"/>
    </source>
</evidence>
<reference evidence="2 3" key="1">
    <citation type="journal article" date="2018" name="Front. Plant Sci.">
        <title>Red Clover (Trifolium pratense) and Zigzag Clover (T. medium) - A Picture of Genomic Similarities and Differences.</title>
        <authorList>
            <person name="Dluhosova J."/>
            <person name="Istvanek J."/>
            <person name="Nedelnik J."/>
            <person name="Repkova J."/>
        </authorList>
    </citation>
    <scope>NUCLEOTIDE SEQUENCE [LARGE SCALE GENOMIC DNA]</scope>
    <source>
        <strain evidence="3">cv. 10/8</strain>
        <tissue evidence="2">Leaf</tissue>
    </source>
</reference>
<feature type="compositionally biased region" description="Polar residues" evidence="1">
    <location>
        <begin position="30"/>
        <end position="44"/>
    </location>
</feature>
<keyword evidence="3" id="KW-1185">Reference proteome</keyword>
<proteinExistence type="predicted"/>
<dbReference type="EMBL" id="LXQA010880880">
    <property type="protein sequence ID" value="MCI75356.1"/>
    <property type="molecule type" value="Genomic_DNA"/>
</dbReference>
<feature type="region of interest" description="Disordered" evidence="1">
    <location>
        <begin position="1"/>
        <end position="44"/>
    </location>
</feature>
<dbReference type="AlphaFoldDB" id="A0A392US82"/>
<protein>
    <submittedName>
        <fullName evidence="2">Uncharacterized protein</fullName>
    </submittedName>
</protein>
<organism evidence="2 3">
    <name type="scientific">Trifolium medium</name>
    <dbReference type="NCBI Taxonomy" id="97028"/>
    <lineage>
        <taxon>Eukaryota</taxon>
        <taxon>Viridiplantae</taxon>
        <taxon>Streptophyta</taxon>
        <taxon>Embryophyta</taxon>
        <taxon>Tracheophyta</taxon>
        <taxon>Spermatophyta</taxon>
        <taxon>Magnoliopsida</taxon>
        <taxon>eudicotyledons</taxon>
        <taxon>Gunneridae</taxon>
        <taxon>Pentapetalae</taxon>
        <taxon>rosids</taxon>
        <taxon>fabids</taxon>
        <taxon>Fabales</taxon>
        <taxon>Fabaceae</taxon>
        <taxon>Papilionoideae</taxon>
        <taxon>50 kb inversion clade</taxon>
        <taxon>NPAAA clade</taxon>
        <taxon>Hologalegina</taxon>
        <taxon>IRL clade</taxon>
        <taxon>Trifolieae</taxon>
        <taxon>Trifolium</taxon>
    </lineage>
</organism>
<name>A0A392US82_9FABA</name>
<evidence type="ECO:0000313" key="3">
    <source>
        <dbReference type="Proteomes" id="UP000265520"/>
    </source>
</evidence>
<accession>A0A392US82</accession>
<feature type="compositionally biased region" description="Basic and acidic residues" evidence="1">
    <location>
        <begin position="1"/>
        <end position="22"/>
    </location>
</feature>
<feature type="non-terminal residue" evidence="2">
    <location>
        <position position="1"/>
    </location>
</feature>
<sequence>RSDDYSGRDEEYHSDDSLYHDEDLYDDDGLSNSNADGSHNNNFE</sequence>
<evidence type="ECO:0000313" key="2">
    <source>
        <dbReference type="EMBL" id="MCI75356.1"/>
    </source>
</evidence>
<feature type="non-terminal residue" evidence="2">
    <location>
        <position position="44"/>
    </location>
</feature>
<comment type="caution">
    <text evidence="2">The sequence shown here is derived from an EMBL/GenBank/DDBJ whole genome shotgun (WGS) entry which is preliminary data.</text>
</comment>